<sequence>MRKLPSFFSLRAFEAAARLGSFTLAAQELHLTTSAISHQVRSLEEWCGKELFIRQTRRVTLTLQGQLFLGKLSPAFDAIEDACAVFRQADERAVLAVHCAPSFASKWLSPRLGQFMQAHPAITLQMSTSAEPIDLQRDAAIDIDIAYGAPPHRDGVLVEALGMEPTIPLCSPALLQRHAIRGPLDLLELTLIESKLNPVRWKDWFDLHGVRLPPRAHPSFDRGSLAVAAAVDGLGVALETARFAETELARGDLVRLDENVFKSIQKEMHFLCYRRGDAGMRAVKAFREWIRAAAGEPDEDHVQRD</sequence>
<dbReference type="SUPFAM" id="SSF46785">
    <property type="entry name" value="Winged helix' DNA-binding domain"/>
    <property type="match status" value="1"/>
</dbReference>
<dbReference type="InterPro" id="IPR036388">
    <property type="entry name" value="WH-like_DNA-bd_sf"/>
</dbReference>
<evidence type="ECO:0000313" key="6">
    <source>
        <dbReference type="EMBL" id="EOA06892.1"/>
    </source>
</evidence>
<dbReference type="PRINTS" id="PR00039">
    <property type="entry name" value="HTHLYSR"/>
</dbReference>
<dbReference type="PANTHER" id="PTHR30537">
    <property type="entry name" value="HTH-TYPE TRANSCRIPTIONAL REGULATOR"/>
    <property type="match status" value="1"/>
</dbReference>
<gene>
    <name evidence="6" type="ORF">HFRIS_001230</name>
</gene>
<dbReference type="GO" id="GO:0003700">
    <property type="term" value="F:DNA-binding transcription factor activity"/>
    <property type="evidence" value="ECO:0007669"/>
    <property type="project" value="InterPro"/>
</dbReference>
<keyword evidence="4" id="KW-0804">Transcription</keyword>
<dbReference type="SUPFAM" id="SSF53850">
    <property type="entry name" value="Periplasmic binding protein-like II"/>
    <property type="match status" value="1"/>
</dbReference>
<dbReference type="InterPro" id="IPR058163">
    <property type="entry name" value="LysR-type_TF_proteobact-type"/>
</dbReference>
<dbReference type="RefSeq" id="WP_006461376.1">
    <property type="nucleotide sequence ID" value="NZ_AEEC02000001.1"/>
</dbReference>
<accession>A0AAI9N625</accession>
<protein>
    <submittedName>
        <fullName evidence="6">LysR family transcriptional regulator</fullName>
    </submittedName>
</protein>
<comment type="similarity">
    <text evidence="1">Belongs to the LysR transcriptional regulatory family.</text>
</comment>
<dbReference type="Pfam" id="PF03466">
    <property type="entry name" value="LysR_substrate"/>
    <property type="match status" value="1"/>
</dbReference>
<comment type="caution">
    <text evidence="6">The sequence shown here is derived from an EMBL/GenBank/DDBJ whole genome shotgun (WGS) entry which is preliminary data.</text>
</comment>
<dbReference type="Pfam" id="PF00126">
    <property type="entry name" value="HTH_1"/>
    <property type="match status" value="1"/>
</dbReference>
<dbReference type="AlphaFoldDB" id="A0AAI9N625"/>
<dbReference type="Gene3D" id="3.40.190.10">
    <property type="entry name" value="Periplasmic binding protein-like II"/>
    <property type="match status" value="2"/>
</dbReference>
<dbReference type="Gene3D" id="1.10.10.10">
    <property type="entry name" value="Winged helix-like DNA-binding domain superfamily/Winged helix DNA-binding domain"/>
    <property type="match status" value="1"/>
</dbReference>
<proteinExistence type="inferred from homology"/>
<feature type="domain" description="HTH lysR-type" evidence="5">
    <location>
        <begin position="10"/>
        <end position="62"/>
    </location>
</feature>
<dbReference type="InterPro" id="IPR036390">
    <property type="entry name" value="WH_DNA-bd_sf"/>
</dbReference>
<dbReference type="EMBL" id="AEEC02000001">
    <property type="protein sequence ID" value="EOA06892.1"/>
    <property type="molecule type" value="Genomic_DNA"/>
</dbReference>
<keyword evidence="3" id="KW-0238">DNA-binding</keyword>
<dbReference type="PANTHER" id="PTHR30537:SF5">
    <property type="entry name" value="HTH-TYPE TRANSCRIPTIONAL ACTIVATOR TTDR-RELATED"/>
    <property type="match status" value="1"/>
</dbReference>
<dbReference type="GO" id="GO:0043565">
    <property type="term" value="F:sequence-specific DNA binding"/>
    <property type="evidence" value="ECO:0007669"/>
    <property type="project" value="TreeGrafter"/>
</dbReference>
<dbReference type="PROSITE" id="PS50931">
    <property type="entry name" value="HTH_LYSR"/>
    <property type="match status" value="1"/>
</dbReference>
<dbReference type="FunFam" id="1.10.10.10:FF:000001">
    <property type="entry name" value="LysR family transcriptional regulator"/>
    <property type="match status" value="1"/>
</dbReference>
<dbReference type="Proteomes" id="UP000006772">
    <property type="component" value="Unassembled WGS sequence"/>
</dbReference>
<reference evidence="6 7" key="1">
    <citation type="journal article" date="2013" name="Front. Microbiol.">
        <title>The genome of the endophytic bacterium H. frisingense GSF30(T) identifies diverse strategies in the Herbaspirillum genus to interact with plants.</title>
        <authorList>
            <person name="Straub D."/>
            <person name="Rothballer M."/>
            <person name="Hartmann A."/>
            <person name="Ludewig U."/>
        </authorList>
    </citation>
    <scope>NUCLEOTIDE SEQUENCE [LARGE SCALE GENOMIC DNA]</scope>
    <source>
        <strain evidence="6 7">GSF30</strain>
    </source>
</reference>
<evidence type="ECO:0000256" key="3">
    <source>
        <dbReference type="ARBA" id="ARBA00023125"/>
    </source>
</evidence>
<evidence type="ECO:0000313" key="7">
    <source>
        <dbReference type="Proteomes" id="UP000006772"/>
    </source>
</evidence>
<organism evidence="6 7">
    <name type="scientific">Herbaspirillum frisingense GSF30</name>
    <dbReference type="NCBI Taxonomy" id="864073"/>
    <lineage>
        <taxon>Bacteria</taxon>
        <taxon>Pseudomonadati</taxon>
        <taxon>Pseudomonadota</taxon>
        <taxon>Betaproteobacteria</taxon>
        <taxon>Burkholderiales</taxon>
        <taxon>Oxalobacteraceae</taxon>
        <taxon>Herbaspirillum</taxon>
    </lineage>
</organism>
<keyword evidence="2" id="KW-0805">Transcription regulation</keyword>
<evidence type="ECO:0000256" key="2">
    <source>
        <dbReference type="ARBA" id="ARBA00023015"/>
    </source>
</evidence>
<dbReference type="InterPro" id="IPR000847">
    <property type="entry name" value="LysR_HTH_N"/>
</dbReference>
<dbReference type="GO" id="GO:0006351">
    <property type="term" value="P:DNA-templated transcription"/>
    <property type="evidence" value="ECO:0007669"/>
    <property type="project" value="TreeGrafter"/>
</dbReference>
<dbReference type="InterPro" id="IPR005119">
    <property type="entry name" value="LysR_subst-bd"/>
</dbReference>
<dbReference type="CDD" id="cd08432">
    <property type="entry name" value="PBP2_GcdR_TrpI_HvrB_AmpR_like"/>
    <property type="match status" value="1"/>
</dbReference>
<name>A0AAI9N625_9BURK</name>
<evidence type="ECO:0000256" key="1">
    <source>
        <dbReference type="ARBA" id="ARBA00009437"/>
    </source>
</evidence>
<evidence type="ECO:0000259" key="5">
    <source>
        <dbReference type="PROSITE" id="PS50931"/>
    </source>
</evidence>
<evidence type="ECO:0000256" key="4">
    <source>
        <dbReference type="ARBA" id="ARBA00023163"/>
    </source>
</evidence>